<protein>
    <submittedName>
        <fullName evidence="2">Uncharacterized protein</fullName>
    </submittedName>
</protein>
<gene>
    <name evidence="2" type="ORF">NMY3_00999</name>
</gene>
<dbReference type="AlphaFoldDB" id="A0A654LUT9"/>
<dbReference type="KEGG" id="taa:NMY3_00999"/>
<accession>A0A654LUT9</accession>
<name>A0A654LUT9_9ARCH</name>
<evidence type="ECO:0000256" key="1">
    <source>
        <dbReference type="SAM" id="MobiDB-lite"/>
    </source>
</evidence>
<keyword evidence="3" id="KW-1185">Reference proteome</keyword>
<evidence type="ECO:0000313" key="2">
    <source>
        <dbReference type="EMBL" id="ALI35204.1"/>
    </source>
</evidence>
<sequence length="130" mass="14695">MTSSVNNTMPNKQVKHDKQEKPSAKIEILKKAKKKVSDVSQCDNLSIAEIDALHYHYSKLSPLFKNAPHPTFLVLRILERYIQIDNIVIGDVINEIKQRGLDVSHTDAQVDALVNELALNNKKYKAKSSD</sequence>
<proteinExistence type="predicted"/>
<feature type="compositionally biased region" description="Polar residues" evidence="1">
    <location>
        <begin position="1"/>
        <end position="11"/>
    </location>
</feature>
<organism evidence="2 3">
    <name type="scientific">Candidatus Nitrosocosmicus oleophilus</name>
    <dbReference type="NCBI Taxonomy" id="1353260"/>
    <lineage>
        <taxon>Archaea</taxon>
        <taxon>Nitrososphaerota</taxon>
        <taxon>Nitrososphaeria</taxon>
        <taxon>Nitrososphaerales</taxon>
        <taxon>Nitrososphaeraceae</taxon>
        <taxon>Candidatus Nitrosocosmicus</taxon>
    </lineage>
</organism>
<dbReference type="Proteomes" id="UP000058925">
    <property type="component" value="Chromosome"/>
</dbReference>
<feature type="compositionally biased region" description="Basic and acidic residues" evidence="1">
    <location>
        <begin position="14"/>
        <end position="23"/>
    </location>
</feature>
<evidence type="ECO:0000313" key="3">
    <source>
        <dbReference type="Proteomes" id="UP000058925"/>
    </source>
</evidence>
<dbReference type="EMBL" id="CP012850">
    <property type="protein sequence ID" value="ALI35204.1"/>
    <property type="molecule type" value="Genomic_DNA"/>
</dbReference>
<feature type="region of interest" description="Disordered" evidence="1">
    <location>
        <begin position="1"/>
        <end position="23"/>
    </location>
</feature>
<reference evidence="3" key="1">
    <citation type="submission" date="2015-10" db="EMBL/GenBank/DDBJ databases">
        <title>Niche specialization of a soil ammonia-oxidizing archaeon, Candidatus Nitrosocosmicus oleophilus.</title>
        <authorList>
            <person name="Jung M.-Y."/>
            <person name="Rhee S.-K."/>
        </authorList>
    </citation>
    <scope>NUCLEOTIDE SEQUENCE [LARGE SCALE GENOMIC DNA]</scope>
    <source>
        <strain evidence="3">MY3</strain>
    </source>
</reference>